<dbReference type="GO" id="GO:0005789">
    <property type="term" value="C:endoplasmic reticulum membrane"/>
    <property type="evidence" value="ECO:0007669"/>
    <property type="project" value="UniProtKB-SubCell"/>
</dbReference>
<gene>
    <name evidence="18" type="ORF">AWRI3579_g933</name>
</gene>
<comment type="catalytic activity">
    <reaction evidence="14 15">
        <text>a di-trans,poly-cis-dolichyl beta-D-mannosyl phosphate + L-seryl-[protein] = 3-O-(alpha-D-mannosyl)-L-seryl-[protein] + a di-trans,poly-cis-dolichyl phosphate + H(+)</text>
        <dbReference type="Rhea" id="RHEA:17377"/>
        <dbReference type="Rhea" id="RHEA-COMP:9863"/>
        <dbReference type="Rhea" id="RHEA-COMP:13546"/>
        <dbReference type="Rhea" id="RHEA-COMP:19498"/>
        <dbReference type="Rhea" id="RHEA-COMP:19501"/>
        <dbReference type="ChEBI" id="CHEBI:15378"/>
        <dbReference type="ChEBI" id="CHEBI:29999"/>
        <dbReference type="ChEBI" id="CHEBI:57683"/>
        <dbReference type="ChEBI" id="CHEBI:58211"/>
        <dbReference type="ChEBI" id="CHEBI:137321"/>
        <dbReference type="EC" id="2.4.1.109"/>
    </reaction>
</comment>
<evidence type="ECO:0000256" key="1">
    <source>
        <dbReference type="ARBA" id="ARBA00004477"/>
    </source>
</evidence>
<feature type="compositionally biased region" description="Polar residues" evidence="16">
    <location>
        <begin position="893"/>
        <end position="903"/>
    </location>
</feature>
<keyword evidence="9 15" id="KW-0256">Endoplasmic reticulum</keyword>
<feature type="transmembrane region" description="Helical" evidence="15">
    <location>
        <begin position="193"/>
        <end position="211"/>
    </location>
</feature>
<dbReference type="EC" id="2.4.1.109" evidence="4 15"/>
<feature type="transmembrane region" description="Helical" evidence="15">
    <location>
        <begin position="308"/>
        <end position="328"/>
    </location>
</feature>
<feature type="transmembrane region" description="Helical" evidence="15">
    <location>
        <begin position="80"/>
        <end position="99"/>
    </location>
</feature>
<dbReference type="Pfam" id="PF16192">
    <property type="entry name" value="PMT_4TMC"/>
    <property type="match status" value="1"/>
</dbReference>
<dbReference type="GO" id="GO:0004169">
    <property type="term" value="F:dolichyl-phosphate-mannose-protein mannosyltransferase activity"/>
    <property type="evidence" value="ECO:0007669"/>
    <property type="project" value="UniProtKB-UniRule"/>
</dbReference>
<dbReference type="Gene3D" id="2.80.10.50">
    <property type="match status" value="1"/>
</dbReference>
<feature type="transmembrane region" description="Helical" evidence="15">
    <location>
        <begin position="267"/>
        <end position="288"/>
    </location>
</feature>
<sequence>MAKKSAVTSKPKEKQVASKAKSSSPSPASTLEKEEAGTSVFSLDYDPIENYNIEKGPVRQYLSVDVSDTLSKLRNPNTTVEWIVLSLLLVLTCVVRLYGLSYPDSVVFDEVHFGKFAAKYIKGTYFFDVHPPLSKMLFAGIGSLAGFKGNFNFENIGDFFPKDVPYYALRLFSATCGVLTAIFMYLTLRCSGVKPWIGLLATSLFVVENSFVTISRYILLDAPLILFISGAAYAYKKYEIYPEDSFKSFKSLVFTGVCLGMALSSKWVGLFTVAWIGLLCALKLWFYIGDLNKPLVKTTTIATKWGSILLGLPIVIYMLSFSIHFKALNTDSEGASILSPAYRASLDGNHVPNNIIGPVGFGSVISVRHINTNGGYLHSHNLFYEEGSKQQQITLYPHLDGNNDWLVEDYNNTNVENYTSFEQLKHGTKIRLKHINTQKRLHSHDHKPPVSHQADWQKEASAYGFENFEGDPNDDFIVEIDRKLSKNGEAQEVVKAIDTKFRLRHAMSGCLLFSHDTHLPDGGQQEVTCAHSGIPELTVWYIEANTHPLLANDPKVERVSYPKFGFWEKFVESNIKMWKVNNGFTESHVYQSDPTTWPFLTRGIAYWGKDHRSVYLLGNAVVWWLSTATVAVFAGLVLFELVKWQLGYELSSDKAVINFHIQITHYLLGWFIHYAPFFIMGRQLFLHHYLPAYYFLIMAFAHLLDLFVSHILSRKKIIGLSICVALLSSTYYFFETHKGFGYGTPLLKETCEKGKWMSGWDYSCDAYLESWDEYSNYTLSSEGPKQTSFQATNINELFKDDGSGNKQFDSNLVFEQDKRLAELNNQQQDQQPYDHQIANSAGPAVEVGVEDVKKNQGPKKFIGPDGQEIDEEVALQMIAEQGGRLMKVEETSTKGGATQSAAPTQKYPDVGIDDIMKDEGPKKFMDQFGNELDPEVAMGYLNQGGHIVNVERHGQN</sequence>
<keyword evidence="7 15" id="KW-0812">Transmembrane</keyword>
<evidence type="ECO:0000256" key="10">
    <source>
        <dbReference type="ARBA" id="ARBA00022989"/>
    </source>
</evidence>
<comment type="function">
    <text evidence="15">Transfers mannose from Dol-P-mannose to Ser or Thr residues on proteins.</text>
</comment>
<evidence type="ECO:0000256" key="4">
    <source>
        <dbReference type="ARBA" id="ARBA00012839"/>
    </source>
</evidence>
<dbReference type="PANTHER" id="PTHR10050">
    <property type="entry name" value="DOLICHYL-PHOSPHATE-MANNOSE--PROTEIN MANNOSYLTRANSFERASE"/>
    <property type="match status" value="1"/>
</dbReference>
<evidence type="ECO:0000256" key="9">
    <source>
        <dbReference type="ARBA" id="ARBA00022824"/>
    </source>
</evidence>
<dbReference type="Proteomes" id="UP000095728">
    <property type="component" value="Unassembled WGS sequence"/>
</dbReference>
<organism evidence="18 19">
    <name type="scientific">Hanseniaspora osmophila</name>
    <dbReference type="NCBI Taxonomy" id="56408"/>
    <lineage>
        <taxon>Eukaryota</taxon>
        <taxon>Fungi</taxon>
        <taxon>Dikarya</taxon>
        <taxon>Ascomycota</taxon>
        <taxon>Saccharomycotina</taxon>
        <taxon>Saccharomycetes</taxon>
        <taxon>Saccharomycodales</taxon>
        <taxon>Saccharomycodaceae</taxon>
        <taxon>Hanseniaspora</taxon>
    </lineage>
</organism>
<feature type="transmembrane region" description="Helical" evidence="15">
    <location>
        <begin position="614"/>
        <end position="639"/>
    </location>
</feature>
<dbReference type="CDD" id="cd23283">
    <property type="entry name" value="beta-trefoil_MIR_PMT1-like"/>
    <property type="match status" value="1"/>
</dbReference>
<dbReference type="InterPro" id="IPR036300">
    <property type="entry name" value="MIR_dom_sf"/>
</dbReference>
<evidence type="ECO:0000256" key="16">
    <source>
        <dbReference type="SAM" id="MobiDB-lite"/>
    </source>
</evidence>
<accession>A0A1E5RN53</accession>
<feature type="transmembrane region" description="Helical" evidence="15">
    <location>
        <begin position="717"/>
        <end position="734"/>
    </location>
</feature>
<feature type="domain" description="MIR" evidence="17">
    <location>
        <begin position="491"/>
        <end position="545"/>
    </location>
</feature>
<dbReference type="SMART" id="SM00472">
    <property type="entry name" value="MIR"/>
    <property type="match status" value="3"/>
</dbReference>
<evidence type="ECO:0000256" key="14">
    <source>
        <dbReference type="ARBA" id="ARBA00045102"/>
    </source>
</evidence>
<evidence type="ECO:0000256" key="15">
    <source>
        <dbReference type="RuleBase" id="RU367007"/>
    </source>
</evidence>
<evidence type="ECO:0000256" key="8">
    <source>
        <dbReference type="ARBA" id="ARBA00022737"/>
    </source>
</evidence>
<dbReference type="EMBL" id="LPNM01000005">
    <property type="protein sequence ID" value="OEJ88316.1"/>
    <property type="molecule type" value="Genomic_DNA"/>
</dbReference>
<dbReference type="InterPro" id="IPR032421">
    <property type="entry name" value="PMT_4TMC"/>
</dbReference>
<evidence type="ECO:0000256" key="5">
    <source>
        <dbReference type="ARBA" id="ARBA00022676"/>
    </source>
</evidence>
<evidence type="ECO:0000256" key="6">
    <source>
        <dbReference type="ARBA" id="ARBA00022679"/>
    </source>
</evidence>
<dbReference type="PROSITE" id="PS50919">
    <property type="entry name" value="MIR"/>
    <property type="match status" value="3"/>
</dbReference>
<dbReference type="UniPathway" id="UPA00378"/>
<keyword evidence="11 15" id="KW-0472">Membrane</keyword>
<dbReference type="FunCoup" id="A0A1E5RN53">
    <property type="interactions" value="71"/>
</dbReference>
<dbReference type="Pfam" id="PF02366">
    <property type="entry name" value="PMT"/>
    <property type="match status" value="1"/>
</dbReference>
<reference evidence="19" key="1">
    <citation type="journal article" date="2016" name="Genome Announc.">
        <title>Genome sequences of three species of Hanseniaspora isolated from spontaneous wine fermentations.</title>
        <authorList>
            <person name="Sternes P.R."/>
            <person name="Lee D."/>
            <person name="Kutyna D.R."/>
            <person name="Borneman A.R."/>
        </authorList>
    </citation>
    <scope>NUCLEOTIDE SEQUENCE [LARGE SCALE GENOMIC DNA]</scope>
    <source>
        <strain evidence="19">AWRI3579</strain>
    </source>
</reference>
<keyword evidence="10 15" id="KW-1133">Transmembrane helix</keyword>
<evidence type="ECO:0000256" key="3">
    <source>
        <dbReference type="ARBA" id="ARBA00007222"/>
    </source>
</evidence>
<feature type="transmembrane region" description="Helical" evidence="15">
    <location>
        <begin position="692"/>
        <end position="711"/>
    </location>
</feature>
<feature type="compositionally biased region" description="Low complexity" evidence="16">
    <location>
        <begin position="17"/>
        <end position="29"/>
    </location>
</feature>
<keyword evidence="8" id="KW-0677">Repeat</keyword>
<dbReference type="InterPro" id="IPR027005">
    <property type="entry name" value="PMT-like"/>
</dbReference>
<feature type="region of interest" description="Disordered" evidence="16">
    <location>
        <begin position="1"/>
        <end position="36"/>
    </location>
</feature>
<comment type="catalytic activity">
    <reaction evidence="13 15">
        <text>a di-trans,poly-cis-dolichyl beta-D-mannosyl phosphate + L-threonyl-[protein] = 3-O-(alpha-D-mannosyl)-L-threonyl-[protein] + a di-trans,poly-cis-dolichyl phosphate + H(+)</text>
        <dbReference type="Rhea" id="RHEA:53396"/>
        <dbReference type="Rhea" id="RHEA-COMP:11060"/>
        <dbReference type="Rhea" id="RHEA-COMP:13547"/>
        <dbReference type="Rhea" id="RHEA-COMP:19498"/>
        <dbReference type="Rhea" id="RHEA-COMP:19501"/>
        <dbReference type="ChEBI" id="CHEBI:15378"/>
        <dbReference type="ChEBI" id="CHEBI:30013"/>
        <dbReference type="ChEBI" id="CHEBI:57683"/>
        <dbReference type="ChEBI" id="CHEBI:58211"/>
        <dbReference type="ChEBI" id="CHEBI:137323"/>
        <dbReference type="EC" id="2.4.1.109"/>
    </reaction>
</comment>
<feature type="region of interest" description="Disordered" evidence="16">
    <location>
        <begin position="890"/>
        <end position="910"/>
    </location>
</feature>
<evidence type="ECO:0000313" key="19">
    <source>
        <dbReference type="Proteomes" id="UP000095728"/>
    </source>
</evidence>
<evidence type="ECO:0000256" key="12">
    <source>
        <dbReference type="ARBA" id="ARBA00023180"/>
    </source>
</evidence>
<keyword evidence="19" id="KW-1185">Reference proteome</keyword>
<dbReference type="STRING" id="56408.A0A1E5RN53"/>
<comment type="similarity">
    <text evidence="3 15">Belongs to the glycosyltransferase 39 family.</text>
</comment>
<keyword evidence="5 15" id="KW-0328">Glycosyltransferase</keyword>
<name>A0A1E5RN53_9ASCO</name>
<dbReference type="AlphaFoldDB" id="A0A1E5RN53"/>
<dbReference type="InParanoid" id="A0A1E5RN53"/>
<dbReference type="PANTHER" id="PTHR10050:SF50">
    <property type="entry name" value="DOLICHYL-PHOSPHATE-MANNOSE--PROTEIN MANNOSYLTRANSFERASE 1-RELATED"/>
    <property type="match status" value="1"/>
</dbReference>
<evidence type="ECO:0000313" key="18">
    <source>
        <dbReference type="EMBL" id="OEJ88316.1"/>
    </source>
</evidence>
<evidence type="ECO:0000259" key="17">
    <source>
        <dbReference type="PROSITE" id="PS50919"/>
    </source>
</evidence>
<evidence type="ECO:0000256" key="7">
    <source>
        <dbReference type="ARBA" id="ARBA00022692"/>
    </source>
</evidence>
<comment type="subcellular location">
    <subcellularLocation>
        <location evidence="1 15">Endoplasmic reticulum membrane</location>
        <topology evidence="1 15">Multi-pass membrane protein</topology>
    </subcellularLocation>
</comment>
<feature type="transmembrane region" description="Helical" evidence="15">
    <location>
        <begin position="659"/>
        <end position="680"/>
    </location>
</feature>
<proteinExistence type="inferred from homology"/>
<evidence type="ECO:0000256" key="2">
    <source>
        <dbReference type="ARBA" id="ARBA00004922"/>
    </source>
</evidence>
<dbReference type="OrthoDB" id="292747at2759"/>
<dbReference type="SUPFAM" id="SSF82109">
    <property type="entry name" value="MIR domain"/>
    <property type="match status" value="1"/>
</dbReference>
<evidence type="ECO:0000256" key="11">
    <source>
        <dbReference type="ARBA" id="ARBA00023136"/>
    </source>
</evidence>
<feature type="transmembrane region" description="Helical" evidence="15">
    <location>
        <begin position="167"/>
        <end position="186"/>
    </location>
</feature>
<dbReference type="InterPro" id="IPR016093">
    <property type="entry name" value="MIR_motif"/>
</dbReference>
<protein>
    <recommendedName>
        <fullName evidence="4 15">Dolichyl-phosphate-mannose--protein mannosyltransferase</fullName>
        <ecNumber evidence="4 15">2.4.1.109</ecNumber>
    </recommendedName>
</protein>
<comment type="caution">
    <text evidence="18">The sequence shown here is derived from an EMBL/GenBank/DDBJ whole genome shotgun (WGS) entry which is preliminary data.</text>
</comment>
<comment type="pathway">
    <text evidence="2 15">Protein modification; protein glycosylation.</text>
</comment>
<dbReference type="Pfam" id="PF02815">
    <property type="entry name" value="MIR"/>
    <property type="match status" value="1"/>
</dbReference>
<evidence type="ECO:0000256" key="13">
    <source>
        <dbReference type="ARBA" id="ARBA00045085"/>
    </source>
</evidence>
<feature type="domain" description="MIR" evidence="17">
    <location>
        <begin position="356"/>
        <end position="410"/>
    </location>
</feature>
<keyword evidence="12" id="KW-0325">Glycoprotein</keyword>
<dbReference type="InterPro" id="IPR003342">
    <property type="entry name" value="ArnT-like_N"/>
</dbReference>
<keyword evidence="6 15" id="KW-0808">Transferase</keyword>
<feature type="domain" description="MIR" evidence="17">
    <location>
        <begin position="421"/>
        <end position="481"/>
    </location>
</feature>